<dbReference type="SUPFAM" id="SSF53098">
    <property type="entry name" value="Ribonuclease H-like"/>
    <property type="match status" value="1"/>
</dbReference>
<dbReference type="EMBL" id="JARBHB010000005">
    <property type="protein sequence ID" value="KAJ8882550.1"/>
    <property type="molecule type" value="Genomic_DNA"/>
</dbReference>
<dbReference type="Gene3D" id="3.30.420.10">
    <property type="entry name" value="Ribonuclease H-like superfamily/Ribonuclease H"/>
    <property type="match status" value="1"/>
</dbReference>
<evidence type="ECO:0008006" key="3">
    <source>
        <dbReference type="Google" id="ProtNLM"/>
    </source>
</evidence>
<protein>
    <recommendedName>
        <fullName evidence="3">Exonuclease domain-containing protein</fullName>
    </recommendedName>
</protein>
<reference evidence="1 2" key="1">
    <citation type="submission" date="2023-02" db="EMBL/GenBank/DDBJ databases">
        <title>LHISI_Scaffold_Assembly.</title>
        <authorList>
            <person name="Stuart O.P."/>
            <person name="Cleave R."/>
            <person name="Magrath M.J.L."/>
            <person name="Mikheyev A.S."/>
        </authorList>
    </citation>
    <scope>NUCLEOTIDE SEQUENCE [LARGE SCALE GENOMIC DNA]</scope>
    <source>
        <strain evidence="1">Daus_M_001</strain>
        <tissue evidence="1">Leg muscle</tissue>
    </source>
</reference>
<proteinExistence type="predicted"/>
<comment type="caution">
    <text evidence="1">The sequence shown here is derived from an EMBL/GenBank/DDBJ whole genome shotgun (WGS) entry which is preliminary data.</text>
</comment>
<dbReference type="InterPro" id="IPR012337">
    <property type="entry name" value="RNaseH-like_sf"/>
</dbReference>
<dbReference type="InterPro" id="IPR036397">
    <property type="entry name" value="RNaseH_sf"/>
</dbReference>
<accession>A0ABQ9HE75</accession>
<dbReference type="Proteomes" id="UP001159363">
    <property type="component" value="Chromosome 4"/>
</dbReference>
<gene>
    <name evidence="1" type="ORF">PR048_014361</name>
</gene>
<organism evidence="1 2">
    <name type="scientific">Dryococelus australis</name>
    <dbReference type="NCBI Taxonomy" id="614101"/>
    <lineage>
        <taxon>Eukaryota</taxon>
        <taxon>Metazoa</taxon>
        <taxon>Ecdysozoa</taxon>
        <taxon>Arthropoda</taxon>
        <taxon>Hexapoda</taxon>
        <taxon>Insecta</taxon>
        <taxon>Pterygota</taxon>
        <taxon>Neoptera</taxon>
        <taxon>Polyneoptera</taxon>
        <taxon>Phasmatodea</taxon>
        <taxon>Verophasmatodea</taxon>
        <taxon>Anareolatae</taxon>
        <taxon>Phasmatidae</taxon>
        <taxon>Eurycanthinae</taxon>
        <taxon>Dryococelus</taxon>
    </lineage>
</organism>
<sequence length="94" mass="10486">MTGLDVQTCHILEVACIVTGPNLNTIAESPPLIIHQPDDVLSSMNEWCIENHKKVMSWHSLDVCQVCQLLYKSTFAWGRHGGETKKFGGHQACH</sequence>
<keyword evidence="2" id="KW-1185">Reference proteome</keyword>
<name>A0ABQ9HE75_9NEOP</name>
<evidence type="ECO:0000313" key="2">
    <source>
        <dbReference type="Proteomes" id="UP001159363"/>
    </source>
</evidence>
<evidence type="ECO:0000313" key="1">
    <source>
        <dbReference type="EMBL" id="KAJ8882550.1"/>
    </source>
</evidence>